<evidence type="ECO:0000256" key="1">
    <source>
        <dbReference type="ARBA" id="ARBA00006484"/>
    </source>
</evidence>
<dbReference type="InterPro" id="IPR002347">
    <property type="entry name" value="SDR_fam"/>
</dbReference>
<dbReference type="PROSITE" id="PS00061">
    <property type="entry name" value="ADH_SHORT"/>
    <property type="match status" value="1"/>
</dbReference>
<keyword evidence="4" id="KW-1185">Reference proteome</keyword>
<dbReference type="OrthoDB" id="597477at2"/>
<evidence type="ECO:0000313" key="3">
    <source>
        <dbReference type="EMBL" id="SOC79498.1"/>
    </source>
</evidence>
<evidence type="ECO:0000313" key="4">
    <source>
        <dbReference type="Proteomes" id="UP000219193"/>
    </source>
</evidence>
<sequence length="235" mass="25688">MKENTYSKLALITGGSSGIGKAIAKKLSREGIKVIIADVAENGDDDTEIYFRKCNVAKGKDVDELYAWTTENFGHPDYLILNAGRGISEKLTEGDPEKWKEILDINVMGALRCIRAFTPNMLSEEKGNVVFISSVSANQPHPYGGIYAASKTALEVIAETLRLETLPHISVTVVSPGIVDTNFYEAQVSGDNSVEKMGMGAIAPEEIAEDVWYALNKKKGTCINKIITRPTLQQF</sequence>
<organism evidence="3 4">
    <name type="scientific">Salinimicrobium sediminis</name>
    <dbReference type="NCBI Taxonomy" id="1343891"/>
    <lineage>
        <taxon>Bacteria</taxon>
        <taxon>Pseudomonadati</taxon>
        <taxon>Bacteroidota</taxon>
        <taxon>Flavobacteriia</taxon>
        <taxon>Flavobacteriales</taxon>
        <taxon>Flavobacteriaceae</taxon>
        <taxon>Salinimicrobium</taxon>
    </lineage>
</organism>
<dbReference type="AlphaFoldDB" id="A0A285X2H8"/>
<dbReference type="CDD" id="cd05233">
    <property type="entry name" value="SDR_c"/>
    <property type="match status" value="1"/>
</dbReference>
<reference evidence="4" key="1">
    <citation type="submission" date="2017-09" db="EMBL/GenBank/DDBJ databases">
        <authorList>
            <person name="Varghese N."/>
            <person name="Submissions S."/>
        </authorList>
    </citation>
    <scope>NUCLEOTIDE SEQUENCE [LARGE SCALE GENOMIC DNA]</scope>
    <source>
        <strain evidence="4">CGMCC 1.12641</strain>
    </source>
</reference>
<dbReference type="Pfam" id="PF00106">
    <property type="entry name" value="adh_short"/>
    <property type="match status" value="1"/>
</dbReference>
<gene>
    <name evidence="3" type="ORF">SAMN06296241_1023</name>
</gene>
<name>A0A285X2H8_9FLAO</name>
<dbReference type="GO" id="GO:0016491">
    <property type="term" value="F:oxidoreductase activity"/>
    <property type="evidence" value="ECO:0007669"/>
    <property type="project" value="UniProtKB-KW"/>
</dbReference>
<proteinExistence type="inferred from homology"/>
<dbReference type="PRINTS" id="PR00081">
    <property type="entry name" value="GDHRDH"/>
</dbReference>
<evidence type="ECO:0000256" key="2">
    <source>
        <dbReference type="ARBA" id="ARBA00023002"/>
    </source>
</evidence>
<dbReference type="Proteomes" id="UP000219193">
    <property type="component" value="Unassembled WGS sequence"/>
</dbReference>
<protein>
    <submittedName>
        <fullName evidence="3">NADP-dependent 3-hydroxy acid dehydrogenase YdfG</fullName>
    </submittedName>
</protein>
<dbReference type="InterPro" id="IPR036291">
    <property type="entry name" value="NAD(P)-bd_dom_sf"/>
</dbReference>
<dbReference type="SUPFAM" id="SSF51735">
    <property type="entry name" value="NAD(P)-binding Rossmann-fold domains"/>
    <property type="match status" value="1"/>
</dbReference>
<dbReference type="EMBL" id="OCMF01000001">
    <property type="protein sequence ID" value="SOC79498.1"/>
    <property type="molecule type" value="Genomic_DNA"/>
</dbReference>
<dbReference type="PANTHER" id="PTHR43115">
    <property type="entry name" value="DEHYDROGENASE/REDUCTASE SDR FAMILY MEMBER 11"/>
    <property type="match status" value="1"/>
</dbReference>
<dbReference type="InterPro" id="IPR020904">
    <property type="entry name" value="Sc_DH/Rdtase_CS"/>
</dbReference>
<dbReference type="RefSeq" id="WP_097055226.1">
    <property type="nucleotide sequence ID" value="NZ_OCMF01000001.1"/>
</dbReference>
<comment type="similarity">
    <text evidence="1">Belongs to the short-chain dehydrogenases/reductases (SDR) family.</text>
</comment>
<accession>A0A285X2H8</accession>
<dbReference type="Gene3D" id="3.40.50.720">
    <property type="entry name" value="NAD(P)-binding Rossmann-like Domain"/>
    <property type="match status" value="1"/>
</dbReference>
<dbReference type="PANTHER" id="PTHR43115:SF4">
    <property type="entry name" value="DEHYDROGENASE_REDUCTASE SDR FAMILY MEMBER 11"/>
    <property type="match status" value="1"/>
</dbReference>
<keyword evidence="2" id="KW-0560">Oxidoreductase</keyword>